<dbReference type="EMBL" id="BQKI01000073">
    <property type="protein sequence ID" value="GJN17211.1"/>
    <property type="molecule type" value="Genomic_DNA"/>
</dbReference>
<name>A0AAV5E3V3_ELECO</name>
<accession>A0AAV5E3V3</accession>
<reference evidence="1" key="2">
    <citation type="submission" date="2021-12" db="EMBL/GenBank/DDBJ databases">
        <title>Resequencing data analysis of finger millet.</title>
        <authorList>
            <person name="Hatakeyama M."/>
            <person name="Aluri S."/>
            <person name="Balachadran M.T."/>
            <person name="Sivarajan S.R."/>
            <person name="Poveda L."/>
            <person name="Shimizu-Inatsugi R."/>
            <person name="Schlapbach R."/>
            <person name="Sreeman S.M."/>
            <person name="Shimizu K.K."/>
        </authorList>
    </citation>
    <scope>NUCLEOTIDE SEQUENCE</scope>
</reference>
<dbReference type="AlphaFoldDB" id="A0AAV5E3V3"/>
<reference evidence="1" key="1">
    <citation type="journal article" date="2018" name="DNA Res.">
        <title>Multiple hybrid de novo genome assembly of finger millet, an orphan allotetraploid crop.</title>
        <authorList>
            <person name="Hatakeyama M."/>
            <person name="Aluri S."/>
            <person name="Balachadran M.T."/>
            <person name="Sivarajan S.R."/>
            <person name="Patrignani A."/>
            <person name="Gruter S."/>
            <person name="Poveda L."/>
            <person name="Shimizu-Inatsugi R."/>
            <person name="Baeten J."/>
            <person name="Francoijs K.J."/>
            <person name="Nataraja K.N."/>
            <person name="Reddy Y.A.N."/>
            <person name="Phadnis S."/>
            <person name="Ravikumar R.L."/>
            <person name="Schlapbach R."/>
            <person name="Sreeman S.M."/>
            <person name="Shimizu K.K."/>
        </authorList>
    </citation>
    <scope>NUCLEOTIDE SEQUENCE</scope>
</reference>
<proteinExistence type="predicted"/>
<keyword evidence="2" id="KW-1185">Reference proteome</keyword>
<gene>
    <name evidence="1" type="primary">gb04262</name>
    <name evidence="1" type="ORF">PR202_gb04262</name>
</gene>
<evidence type="ECO:0000313" key="1">
    <source>
        <dbReference type="EMBL" id="GJN17211.1"/>
    </source>
</evidence>
<dbReference type="PANTHER" id="PTHR18868:SF37">
    <property type="entry name" value="OS07G0665300 PROTEIN"/>
    <property type="match status" value="1"/>
</dbReference>
<sequence>MALFLGAEARRREKASLGRCREEDVRSGSWRLKCVFPVIELSLAGYTITIQNVLAVGRCFNSVMLKSGDGTVIGSTINEFYEFMSSTYEGNMAWIGSPLLDFDGNFAGLSLCIDDSTAFLPTNKILECLGHFGTSRVGVITKEARKSQKHAIHNSLLEYLCEAARLDGYPSPTIISHDMDRMRVINSYEEEFEMNIWLTLTRDMASTMSECVVSLASFNDDCVVIFLLLA</sequence>
<evidence type="ECO:0000313" key="2">
    <source>
        <dbReference type="Proteomes" id="UP001054889"/>
    </source>
</evidence>
<comment type="caution">
    <text evidence="1">The sequence shown here is derived from an EMBL/GenBank/DDBJ whole genome shotgun (WGS) entry which is preliminary data.</text>
</comment>
<protein>
    <submittedName>
        <fullName evidence="1">Uncharacterized protein</fullName>
    </submittedName>
</protein>
<dbReference type="Proteomes" id="UP001054889">
    <property type="component" value="Unassembled WGS sequence"/>
</dbReference>
<dbReference type="PANTHER" id="PTHR18868">
    <property type="entry name" value="OS07G0665300 PROTEIN-RELATED"/>
    <property type="match status" value="1"/>
</dbReference>
<organism evidence="1 2">
    <name type="scientific">Eleusine coracana subsp. coracana</name>
    <dbReference type="NCBI Taxonomy" id="191504"/>
    <lineage>
        <taxon>Eukaryota</taxon>
        <taxon>Viridiplantae</taxon>
        <taxon>Streptophyta</taxon>
        <taxon>Embryophyta</taxon>
        <taxon>Tracheophyta</taxon>
        <taxon>Spermatophyta</taxon>
        <taxon>Magnoliopsida</taxon>
        <taxon>Liliopsida</taxon>
        <taxon>Poales</taxon>
        <taxon>Poaceae</taxon>
        <taxon>PACMAD clade</taxon>
        <taxon>Chloridoideae</taxon>
        <taxon>Cynodonteae</taxon>
        <taxon>Eleusininae</taxon>
        <taxon>Eleusine</taxon>
    </lineage>
</organism>